<dbReference type="SUPFAM" id="SSF57850">
    <property type="entry name" value="RING/U-box"/>
    <property type="match status" value="1"/>
</dbReference>
<comment type="caution">
    <text evidence="8">The sequence shown here is derived from an EMBL/GenBank/DDBJ whole genome shotgun (WGS) entry which is preliminary data.</text>
</comment>
<name>A0ABR4JAV0_9EURO</name>
<dbReference type="PANTHER" id="PTHR24198:SF165">
    <property type="entry name" value="ANKYRIN REPEAT-CONTAINING PROTEIN-RELATED"/>
    <property type="match status" value="1"/>
</dbReference>
<dbReference type="InterPro" id="IPR000433">
    <property type="entry name" value="Znf_ZZ"/>
</dbReference>
<evidence type="ECO:0000256" key="3">
    <source>
        <dbReference type="ARBA" id="ARBA00022771"/>
    </source>
</evidence>
<dbReference type="Proteomes" id="UP001610444">
    <property type="component" value="Unassembled WGS sequence"/>
</dbReference>
<dbReference type="PROSITE" id="PS50297">
    <property type="entry name" value="ANK_REP_REGION"/>
    <property type="match status" value="8"/>
</dbReference>
<dbReference type="PRINTS" id="PR01415">
    <property type="entry name" value="ANKYRIN"/>
</dbReference>
<feature type="repeat" description="ANK" evidence="6">
    <location>
        <begin position="56"/>
        <end position="88"/>
    </location>
</feature>
<feature type="domain" description="ZZ-type" evidence="7">
    <location>
        <begin position="792"/>
        <end position="836"/>
    </location>
</feature>
<dbReference type="Gene3D" id="3.30.60.90">
    <property type="match status" value="1"/>
</dbReference>
<dbReference type="GeneID" id="98162552"/>
<feature type="repeat" description="ANK" evidence="6">
    <location>
        <begin position="674"/>
        <end position="706"/>
    </location>
</feature>
<dbReference type="SMART" id="SM00248">
    <property type="entry name" value="ANK"/>
    <property type="match status" value="16"/>
</dbReference>
<dbReference type="InterPro" id="IPR036047">
    <property type="entry name" value="F-box-like_dom_sf"/>
</dbReference>
<accession>A0ABR4JAV0</accession>
<dbReference type="InterPro" id="IPR002110">
    <property type="entry name" value="Ankyrin_rpt"/>
</dbReference>
<keyword evidence="2" id="KW-0677">Repeat</keyword>
<feature type="repeat" description="ANK" evidence="6">
    <location>
        <begin position="288"/>
        <end position="320"/>
    </location>
</feature>
<feature type="repeat" description="ANK" evidence="6">
    <location>
        <begin position="355"/>
        <end position="387"/>
    </location>
</feature>
<evidence type="ECO:0000256" key="6">
    <source>
        <dbReference type="PROSITE-ProRule" id="PRU00023"/>
    </source>
</evidence>
<evidence type="ECO:0000256" key="1">
    <source>
        <dbReference type="ARBA" id="ARBA00022723"/>
    </source>
</evidence>
<reference evidence="8 9" key="1">
    <citation type="submission" date="2024-07" db="EMBL/GenBank/DDBJ databases">
        <title>Section-level genome sequencing and comparative genomics of Aspergillus sections Usti and Cavernicolus.</title>
        <authorList>
            <consortium name="Lawrence Berkeley National Laboratory"/>
            <person name="Nybo J.L."/>
            <person name="Vesth T.C."/>
            <person name="Theobald S."/>
            <person name="Frisvad J.C."/>
            <person name="Larsen T.O."/>
            <person name="Kjaerboelling I."/>
            <person name="Rothschild-Mancinelli K."/>
            <person name="Lyhne E.K."/>
            <person name="Kogle M.E."/>
            <person name="Barry K."/>
            <person name="Clum A."/>
            <person name="Na H."/>
            <person name="Ledsgaard L."/>
            <person name="Lin J."/>
            <person name="Lipzen A."/>
            <person name="Kuo A."/>
            <person name="Riley R."/>
            <person name="Mondo S."/>
            <person name="LaButti K."/>
            <person name="Haridas S."/>
            <person name="Pangalinan J."/>
            <person name="Salamov A.A."/>
            <person name="Simmons B.A."/>
            <person name="Magnuson J.K."/>
            <person name="Chen J."/>
            <person name="Drula E."/>
            <person name="Henrissat B."/>
            <person name="Wiebenga A."/>
            <person name="Lubbers R.J."/>
            <person name="Gomes A.C."/>
            <person name="Macurrencykelacurrency M.R."/>
            <person name="Stajich J."/>
            <person name="Grigoriev I.V."/>
            <person name="Mortensen U.H."/>
            <person name="De vries R.P."/>
            <person name="Baker S.E."/>
            <person name="Andersen M.R."/>
        </authorList>
    </citation>
    <scope>NUCLEOTIDE SEQUENCE [LARGE SCALE GENOMIC DNA]</scope>
    <source>
        <strain evidence="8 9">CBS 756.74</strain>
    </source>
</reference>
<dbReference type="PROSITE" id="PS50088">
    <property type="entry name" value="ANK_REPEAT"/>
    <property type="match status" value="11"/>
</dbReference>
<feature type="repeat" description="ANK" evidence="6">
    <location>
        <begin position="635"/>
        <end position="667"/>
    </location>
</feature>
<dbReference type="Gene3D" id="1.25.40.20">
    <property type="entry name" value="Ankyrin repeat-containing domain"/>
    <property type="match status" value="2"/>
</dbReference>
<feature type="repeat" description="ANK" evidence="6">
    <location>
        <begin position="389"/>
        <end position="421"/>
    </location>
</feature>
<evidence type="ECO:0000313" key="9">
    <source>
        <dbReference type="Proteomes" id="UP001610444"/>
    </source>
</evidence>
<dbReference type="PANTHER" id="PTHR24198">
    <property type="entry name" value="ANKYRIN REPEAT AND PROTEIN KINASE DOMAIN-CONTAINING PROTEIN"/>
    <property type="match status" value="1"/>
</dbReference>
<keyword evidence="5 6" id="KW-0040">ANK repeat</keyword>
<sequence length="889" mass="96665">MDDHPINLIDLPPELILHIGSCLWLKDLSSLVQTAKYFNALLTSRLYALGAKHVGPSTSPLILAVQNGPITAVDKLLEKGADPSRYSGDINAFIAAVKDYKPRALKRLLAPGVCTSMPVTEFKSLLQMAVIPYRLTLLNYLLDAAPGYYPDDDGAWIEALQYAIFECRYRAAHVLLEAARRKILSPAQKIDTDTIYTAVYRGDCDAIRLLLAFGWDPSASIGVTTPLHIAAEAGRVDLVKLLLRSGAEANARDRQTSPPLLGATAGRHAKVVQLLLKAGADANAANSFGHTPLHECVRRDSLRILDLLLDAGARADITDHTGVAPLHTAISHGVPAEMIERLLDAGAHVNGLDPHLRTPLFLAAQKGDAHTVNALLSAGADIKLDVEQGSMSPLHTAAVAGRAEVIQPLVGAGMDIEAVDDLQRTPLFLATMNNHLDAMRELMHCGAEFNHDGKLPSAVFGAVSNGRLSILRDAARHGAWDELVQLLIDHGADPHVVAYNEQTALHKTLINNRWMPISPLLKAGAFIEARDSNGDTALLIAARRSSQGTRALLRGGADPNARAADGTTPLHHCLWETDPEIYTLLSNAGADIASKDDSRQTPLHWAAAAGNGILWERLLNAYIAKYLDYMERDAMGRTVLELAASSGSCQIMDKLLARGVDIDIGLQTDHGQHRGIPALHYAIFNGHPRAVAYLARHGAEYFDLDVYGRTAVDWTSIDVDGSTCLPLDRNDRHNPEVVSAPKTHPDTQTLVLKYSVVGLATRILEGDQCELYKLGKCLQYLGDLTAAGAAFAEVESDCNHCSSPIPEKGMRYICTECPNIDLCATCIRSYESENLRIKICRGHKFWGVEVSKYRLSQPMPEGKEKELEMVRAQWLLNLIKVYGQKALGA</sequence>
<keyword evidence="1" id="KW-0479">Metal-binding</keyword>
<feature type="repeat" description="ANK" evidence="6">
    <location>
        <begin position="422"/>
        <end position="454"/>
    </location>
</feature>
<evidence type="ECO:0000259" key="7">
    <source>
        <dbReference type="SMART" id="SM00291"/>
    </source>
</evidence>
<dbReference type="SUPFAM" id="SSF48403">
    <property type="entry name" value="Ankyrin repeat"/>
    <property type="match status" value="3"/>
</dbReference>
<keyword evidence="3" id="KW-0863">Zinc-finger</keyword>
<feature type="repeat" description="ANK" evidence="6">
    <location>
        <begin position="222"/>
        <end position="254"/>
    </location>
</feature>
<evidence type="ECO:0000256" key="5">
    <source>
        <dbReference type="ARBA" id="ARBA00023043"/>
    </source>
</evidence>
<dbReference type="InterPro" id="IPR036770">
    <property type="entry name" value="Ankyrin_rpt-contain_sf"/>
</dbReference>
<dbReference type="EMBL" id="JBFXLR010000102">
    <property type="protein sequence ID" value="KAL2837150.1"/>
    <property type="molecule type" value="Genomic_DNA"/>
</dbReference>
<dbReference type="CDD" id="cd02249">
    <property type="entry name" value="ZZ"/>
    <property type="match status" value="1"/>
</dbReference>
<evidence type="ECO:0000313" key="8">
    <source>
        <dbReference type="EMBL" id="KAL2837150.1"/>
    </source>
</evidence>
<organism evidence="8 9">
    <name type="scientific">Aspergillus pseudodeflectus</name>
    <dbReference type="NCBI Taxonomy" id="176178"/>
    <lineage>
        <taxon>Eukaryota</taxon>
        <taxon>Fungi</taxon>
        <taxon>Dikarya</taxon>
        <taxon>Ascomycota</taxon>
        <taxon>Pezizomycotina</taxon>
        <taxon>Eurotiomycetes</taxon>
        <taxon>Eurotiomycetidae</taxon>
        <taxon>Eurotiales</taxon>
        <taxon>Aspergillaceae</taxon>
        <taxon>Aspergillus</taxon>
        <taxon>Aspergillus subgen. Nidulantes</taxon>
    </lineage>
</organism>
<feature type="repeat" description="ANK" evidence="6">
    <location>
        <begin position="565"/>
        <end position="597"/>
    </location>
</feature>
<dbReference type="InterPro" id="IPR043145">
    <property type="entry name" value="Znf_ZZ_sf"/>
</dbReference>
<feature type="repeat" description="ANK" evidence="6">
    <location>
        <begin position="321"/>
        <end position="354"/>
    </location>
</feature>
<gene>
    <name evidence="8" type="ORF">BJX68DRAFT_273199</name>
</gene>
<dbReference type="SMART" id="SM00291">
    <property type="entry name" value="ZnF_ZZ"/>
    <property type="match status" value="1"/>
</dbReference>
<keyword evidence="9" id="KW-1185">Reference proteome</keyword>
<keyword evidence="4" id="KW-0862">Zinc</keyword>
<dbReference type="Pfam" id="PF00569">
    <property type="entry name" value="ZZ"/>
    <property type="match status" value="1"/>
</dbReference>
<proteinExistence type="predicted"/>
<dbReference type="SUPFAM" id="SSF81383">
    <property type="entry name" value="F-box domain"/>
    <property type="match status" value="1"/>
</dbReference>
<protein>
    <submittedName>
        <fullName evidence="8">Ankyrin repeat-containing domain protein</fullName>
    </submittedName>
</protein>
<dbReference type="Pfam" id="PF12796">
    <property type="entry name" value="Ank_2"/>
    <property type="match status" value="5"/>
</dbReference>
<evidence type="ECO:0000256" key="4">
    <source>
        <dbReference type="ARBA" id="ARBA00022833"/>
    </source>
</evidence>
<dbReference type="RefSeq" id="XP_070892415.1">
    <property type="nucleotide sequence ID" value="XM_071047388.1"/>
</dbReference>
<feature type="repeat" description="ANK" evidence="6">
    <location>
        <begin position="255"/>
        <end position="287"/>
    </location>
</feature>
<evidence type="ECO:0000256" key="2">
    <source>
        <dbReference type="ARBA" id="ARBA00022737"/>
    </source>
</evidence>